<evidence type="ECO:0008006" key="6">
    <source>
        <dbReference type="Google" id="ProtNLM"/>
    </source>
</evidence>
<evidence type="ECO:0000256" key="2">
    <source>
        <dbReference type="SAM" id="MobiDB-lite"/>
    </source>
</evidence>
<feature type="transmembrane region" description="Helical" evidence="3">
    <location>
        <begin position="181"/>
        <end position="208"/>
    </location>
</feature>
<keyword evidence="1" id="KW-0175">Coiled coil</keyword>
<feature type="transmembrane region" description="Helical" evidence="3">
    <location>
        <begin position="220"/>
        <end position="240"/>
    </location>
</feature>
<feature type="transmembrane region" description="Helical" evidence="3">
    <location>
        <begin position="273"/>
        <end position="292"/>
    </location>
</feature>
<feature type="coiled-coil region" evidence="1">
    <location>
        <begin position="338"/>
        <end position="365"/>
    </location>
</feature>
<gene>
    <name evidence="4" type="ORF">DSM104635_03629</name>
</gene>
<feature type="transmembrane region" description="Helical" evidence="3">
    <location>
        <begin position="153"/>
        <end position="175"/>
    </location>
</feature>
<dbReference type="AlphaFoldDB" id="A0A6I6MTR9"/>
<keyword evidence="3" id="KW-0472">Membrane</keyword>
<keyword evidence="5" id="KW-1185">Reference proteome</keyword>
<protein>
    <recommendedName>
        <fullName evidence="6">Transmembrane protein</fullName>
    </recommendedName>
</protein>
<proteinExistence type="predicted"/>
<sequence>MDGGQTRTPNGATRPAAKPPQGMSAAALDKKLGLKHRAREDAARNLPRHDSDDLSAAELAAIEAVAGERAKIDQARNDAKADAERRLRTLAPTPQDFTGPALDARLALKQTAGRLAHDWTEATERATQGRGDLDAFKRANELRRAAVYPKSTLLQSGLLFCAAVFEALFSAALFAEDDARGLLGGAITAIGLSGANVTLGYLAGFLGLRYLQHVKLPIKATGALAFAALTFLALMLNLFAADWRDQLAAAAGRQIDLGADASFHLWSLLQLESPQSIILLMLGAGVWVFAALKGYSGFDDPYPDYGKMDRAARDAGDHLSDFRAEARLELEAPVNAARTALAARMEKMRAEYEAMNKAFDAAAAKMETLDAKARALDQAAADAIYLYRQENTALRTAPAPAYFGSQPPAAGPALDALGAAATMIDDARARLAEAQAQSTRALEDLLNDLDAATTRLDQGAAA</sequence>
<keyword evidence="3" id="KW-1133">Transmembrane helix</keyword>
<keyword evidence="3" id="KW-0812">Transmembrane</keyword>
<feature type="coiled-coil region" evidence="1">
    <location>
        <begin position="417"/>
        <end position="444"/>
    </location>
</feature>
<evidence type="ECO:0000256" key="3">
    <source>
        <dbReference type="SAM" id="Phobius"/>
    </source>
</evidence>
<organism evidence="4 5">
    <name type="scientific">Terricaulis silvestris</name>
    <dbReference type="NCBI Taxonomy" id="2686094"/>
    <lineage>
        <taxon>Bacteria</taxon>
        <taxon>Pseudomonadati</taxon>
        <taxon>Pseudomonadota</taxon>
        <taxon>Alphaproteobacteria</taxon>
        <taxon>Caulobacterales</taxon>
        <taxon>Caulobacteraceae</taxon>
        <taxon>Terricaulis</taxon>
    </lineage>
</organism>
<dbReference type="EMBL" id="CP047045">
    <property type="protein sequence ID" value="QGZ96768.1"/>
    <property type="molecule type" value="Genomic_DNA"/>
</dbReference>
<reference evidence="5" key="1">
    <citation type="submission" date="2019-12" db="EMBL/GenBank/DDBJ databases">
        <title>Complete genome of Terracaulis silvestris 0127_4.</title>
        <authorList>
            <person name="Vieira S."/>
            <person name="Riedel T."/>
            <person name="Sproer C."/>
            <person name="Pascual J."/>
            <person name="Boedeker C."/>
            <person name="Overmann J."/>
        </authorList>
    </citation>
    <scope>NUCLEOTIDE SEQUENCE [LARGE SCALE GENOMIC DNA]</scope>
    <source>
        <strain evidence="5">0127_4</strain>
    </source>
</reference>
<dbReference type="RefSeq" id="WP_228445751.1">
    <property type="nucleotide sequence ID" value="NZ_CP047045.1"/>
</dbReference>
<accession>A0A6I6MTR9</accession>
<feature type="compositionally biased region" description="Polar residues" evidence="2">
    <location>
        <begin position="1"/>
        <end position="11"/>
    </location>
</feature>
<evidence type="ECO:0000313" key="4">
    <source>
        <dbReference type="EMBL" id="QGZ96768.1"/>
    </source>
</evidence>
<name>A0A6I6MTR9_9CAUL</name>
<evidence type="ECO:0000313" key="5">
    <source>
        <dbReference type="Proteomes" id="UP000431269"/>
    </source>
</evidence>
<dbReference type="KEGG" id="tsv:DSM104635_03629"/>
<dbReference type="Proteomes" id="UP000431269">
    <property type="component" value="Chromosome"/>
</dbReference>
<evidence type="ECO:0000256" key="1">
    <source>
        <dbReference type="SAM" id="Coils"/>
    </source>
</evidence>
<feature type="region of interest" description="Disordered" evidence="2">
    <location>
        <begin position="1"/>
        <end position="25"/>
    </location>
</feature>